<dbReference type="RefSeq" id="WP_388002338.1">
    <property type="nucleotide sequence ID" value="NZ_JBHUEE010000001.1"/>
</dbReference>
<feature type="domain" description="ABC transmembrane type-1" evidence="9">
    <location>
        <begin position="99"/>
        <end position="284"/>
    </location>
</feature>
<evidence type="ECO:0000313" key="10">
    <source>
        <dbReference type="EMBL" id="MFD1716283.1"/>
    </source>
</evidence>
<keyword evidence="4 7" id="KW-0812">Transmembrane</keyword>
<name>A0ABW4KXZ2_9MICO</name>
<feature type="transmembrane region" description="Helical" evidence="7">
    <location>
        <begin position="50"/>
        <end position="75"/>
    </location>
</feature>
<dbReference type="PANTHER" id="PTHR30151">
    <property type="entry name" value="ALKANE SULFONATE ABC TRANSPORTER-RELATED, MEMBRANE SUBUNIT"/>
    <property type="match status" value="1"/>
</dbReference>
<accession>A0ABW4KXZ2</accession>
<feature type="transmembrane region" description="Helical" evidence="7">
    <location>
        <begin position="209"/>
        <end position="228"/>
    </location>
</feature>
<comment type="caution">
    <text evidence="10">The sequence shown here is derived from an EMBL/GenBank/DDBJ whole genome shotgun (WGS) entry which is preliminary data.</text>
</comment>
<evidence type="ECO:0000256" key="6">
    <source>
        <dbReference type="ARBA" id="ARBA00023136"/>
    </source>
</evidence>
<evidence type="ECO:0000256" key="2">
    <source>
        <dbReference type="ARBA" id="ARBA00022448"/>
    </source>
</evidence>
<proteinExistence type="inferred from homology"/>
<keyword evidence="11" id="KW-1185">Reference proteome</keyword>
<feature type="transmembrane region" description="Helical" evidence="7">
    <location>
        <begin position="265"/>
        <end position="286"/>
    </location>
</feature>
<keyword evidence="2 7" id="KW-0813">Transport</keyword>
<evidence type="ECO:0000256" key="1">
    <source>
        <dbReference type="ARBA" id="ARBA00004651"/>
    </source>
</evidence>
<evidence type="ECO:0000256" key="3">
    <source>
        <dbReference type="ARBA" id="ARBA00022475"/>
    </source>
</evidence>
<feature type="transmembrane region" description="Helical" evidence="7">
    <location>
        <begin position="143"/>
        <end position="163"/>
    </location>
</feature>
<dbReference type="CDD" id="cd06261">
    <property type="entry name" value="TM_PBP2"/>
    <property type="match status" value="1"/>
</dbReference>
<evidence type="ECO:0000256" key="4">
    <source>
        <dbReference type="ARBA" id="ARBA00022692"/>
    </source>
</evidence>
<evidence type="ECO:0000256" key="5">
    <source>
        <dbReference type="ARBA" id="ARBA00022989"/>
    </source>
</evidence>
<feature type="transmembrane region" description="Helical" evidence="7">
    <location>
        <begin position="110"/>
        <end position="131"/>
    </location>
</feature>
<keyword evidence="6 7" id="KW-0472">Membrane</keyword>
<feature type="compositionally biased region" description="Low complexity" evidence="8">
    <location>
        <begin position="33"/>
        <end position="44"/>
    </location>
</feature>
<gene>
    <name evidence="10" type="ORF">ACFSE6_00410</name>
</gene>
<evidence type="ECO:0000256" key="7">
    <source>
        <dbReference type="RuleBase" id="RU363032"/>
    </source>
</evidence>
<dbReference type="Gene3D" id="1.10.3720.10">
    <property type="entry name" value="MetI-like"/>
    <property type="match status" value="1"/>
</dbReference>
<protein>
    <submittedName>
        <fullName evidence="10">ABC transporter permease</fullName>
    </submittedName>
</protein>
<feature type="transmembrane region" description="Helical" evidence="7">
    <location>
        <begin position="169"/>
        <end position="188"/>
    </location>
</feature>
<dbReference type="InterPro" id="IPR000515">
    <property type="entry name" value="MetI-like"/>
</dbReference>
<feature type="transmembrane region" description="Helical" evidence="7">
    <location>
        <begin position="234"/>
        <end position="253"/>
    </location>
</feature>
<dbReference type="PANTHER" id="PTHR30151:SF39">
    <property type="entry name" value="ABC TRANSPORTER PERMEASE PROTEIN"/>
    <property type="match status" value="1"/>
</dbReference>
<comment type="similarity">
    <text evidence="7">Belongs to the binding-protein-dependent transport system permease family.</text>
</comment>
<dbReference type="Pfam" id="PF00528">
    <property type="entry name" value="BPD_transp_1"/>
    <property type="match status" value="1"/>
</dbReference>
<evidence type="ECO:0000259" key="9">
    <source>
        <dbReference type="PROSITE" id="PS50928"/>
    </source>
</evidence>
<evidence type="ECO:0000256" key="8">
    <source>
        <dbReference type="SAM" id="MobiDB-lite"/>
    </source>
</evidence>
<reference evidence="11" key="1">
    <citation type="journal article" date="2019" name="Int. J. Syst. Evol. Microbiol.">
        <title>The Global Catalogue of Microorganisms (GCM) 10K type strain sequencing project: providing services to taxonomists for standard genome sequencing and annotation.</title>
        <authorList>
            <consortium name="The Broad Institute Genomics Platform"/>
            <consortium name="The Broad Institute Genome Sequencing Center for Infectious Disease"/>
            <person name="Wu L."/>
            <person name="Ma J."/>
        </authorList>
    </citation>
    <scope>NUCLEOTIDE SEQUENCE [LARGE SCALE GENOMIC DNA]</scope>
    <source>
        <strain evidence="11">JCM 17130</strain>
    </source>
</reference>
<organism evidence="10 11">
    <name type="scientific">Georgenia deserti</name>
    <dbReference type="NCBI Taxonomy" id="2093781"/>
    <lineage>
        <taxon>Bacteria</taxon>
        <taxon>Bacillati</taxon>
        <taxon>Actinomycetota</taxon>
        <taxon>Actinomycetes</taxon>
        <taxon>Micrococcales</taxon>
        <taxon>Bogoriellaceae</taxon>
        <taxon>Georgenia</taxon>
    </lineage>
</organism>
<dbReference type="PROSITE" id="PS50928">
    <property type="entry name" value="ABC_TM1"/>
    <property type="match status" value="1"/>
</dbReference>
<keyword evidence="5 7" id="KW-1133">Transmembrane helix</keyword>
<comment type="subcellular location">
    <subcellularLocation>
        <location evidence="1 7">Cell membrane</location>
        <topology evidence="1 7">Multi-pass membrane protein</topology>
    </subcellularLocation>
</comment>
<feature type="region of interest" description="Disordered" evidence="8">
    <location>
        <begin position="1"/>
        <end position="44"/>
    </location>
</feature>
<dbReference type="EMBL" id="JBHUEE010000001">
    <property type="protein sequence ID" value="MFD1716283.1"/>
    <property type="molecule type" value="Genomic_DNA"/>
</dbReference>
<dbReference type="SUPFAM" id="SSF161098">
    <property type="entry name" value="MetI-like"/>
    <property type="match status" value="1"/>
</dbReference>
<keyword evidence="3" id="KW-1003">Cell membrane</keyword>
<dbReference type="InterPro" id="IPR035906">
    <property type="entry name" value="MetI-like_sf"/>
</dbReference>
<dbReference type="Proteomes" id="UP001597277">
    <property type="component" value="Unassembled WGS sequence"/>
</dbReference>
<sequence length="295" mass="30785">MALNGPGEANARASQVGSRTRRTRPAPEPDGVGPSDAPGRSAPAARRRRGAVLLGLAVPVAILATWHVASVSGWIDPVTLPGPLSVLAAAGELIERGDLGYHVAISAQRVMLGFAFGAAAGLALGSLLGLSRLADALLSTTVGALRAVPSLAWVPLLLLWIGIGEDSKVTLIAIGAFFPVFTTVSMALRHVDRQLVEAGRAFGLRGLRLFTTVQLPAVVPAVISGLRLALAQAWLFLVAAELLASSMGLGFLLTDSQNNGRVDRLLLAIVLLAVLGKVSDALLGLFERWAIRRWA</sequence>
<evidence type="ECO:0000313" key="11">
    <source>
        <dbReference type="Proteomes" id="UP001597277"/>
    </source>
</evidence>